<dbReference type="GO" id="GO:2000641">
    <property type="term" value="P:regulation of early endosome to late endosome transport"/>
    <property type="evidence" value="ECO:0007669"/>
    <property type="project" value="InterPro"/>
</dbReference>
<dbReference type="EMBL" id="JARGEI010000016">
    <property type="protein sequence ID" value="KAJ8718069.1"/>
    <property type="molecule type" value="Genomic_DNA"/>
</dbReference>
<dbReference type="EMBL" id="JARGEI010000016">
    <property type="protein sequence ID" value="KAJ8718067.1"/>
    <property type="molecule type" value="Genomic_DNA"/>
</dbReference>
<keyword evidence="11" id="KW-1185">Reference proteome</keyword>
<dbReference type="EMBL" id="JARGEI010000016">
    <property type="protein sequence ID" value="KAJ8718073.1"/>
    <property type="molecule type" value="Genomic_DNA"/>
</dbReference>
<reference evidence="9" key="1">
    <citation type="submission" date="2023-03" db="EMBL/GenBank/DDBJ databases">
        <title>Chromosome-level genomes of two armyworms, Mythimna separata and Mythimna loreyi, provide insights into the biosynthesis and reception of sex pheromones.</title>
        <authorList>
            <person name="Zhao H."/>
        </authorList>
    </citation>
    <scope>NUCLEOTIDE SEQUENCE</scope>
    <source>
        <strain evidence="9">BeijingLab</strain>
        <tissue evidence="9">Pupa</tissue>
    </source>
</reference>
<evidence type="ECO:0000313" key="9">
    <source>
        <dbReference type="EMBL" id="KAJ8718075.1"/>
    </source>
</evidence>
<proteinExistence type="predicted"/>
<dbReference type="PANTHER" id="PTHR36983:SF2">
    <property type="entry name" value="DNAJ HOMOLOG SUBFAMILY C MEMBER 13"/>
    <property type="match status" value="1"/>
</dbReference>
<evidence type="ECO:0000313" key="4">
    <source>
        <dbReference type="EMBL" id="KAJ8718069.1"/>
    </source>
</evidence>
<dbReference type="GO" id="GO:0006898">
    <property type="term" value="P:receptor-mediated endocytosis"/>
    <property type="evidence" value="ECO:0007669"/>
    <property type="project" value="TreeGrafter"/>
</dbReference>
<sequence>MEGWRAVGGVAQLKWTLVARGTPVFDESALAATVLELLITCSRYYPSSMEGWRAVGGVAQLKWTLVARGTPVFDESALAATVLELLITCSRYYPSR</sequence>
<organism evidence="9 11">
    <name type="scientific">Mythimna separata</name>
    <name type="common">Oriental armyworm</name>
    <name type="synonym">Pseudaletia separata</name>
    <dbReference type="NCBI Taxonomy" id="271217"/>
    <lineage>
        <taxon>Eukaryota</taxon>
        <taxon>Metazoa</taxon>
        <taxon>Ecdysozoa</taxon>
        <taxon>Arthropoda</taxon>
        <taxon>Hexapoda</taxon>
        <taxon>Insecta</taxon>
        <taxon>Pterygota</taxon>
        <taxon>Neoptera</taxon>
        <taxon>Endopterygota</taxon>
        <taxon>Lepidoptera</taxon>
        <taxon>Glossata</taxon>
        <taxon>Ditrysia</taxon>
        <taxon>Noctuoidea</taxon>
        <taxon>Noctuidae</taxon>
        <taxon>Noctuinae</taxon>
        <taxon>Hadenini</taxon>
        <taxon>Mythimna</taxon>
    </lineage>
</organism>
<dbReference type="EMBL" id="JARGEI010000016">
    <property type="protein sequence ID" value="KAJ8718071.1"/>
    <property type="molecule type" value="Genomic_DNA"/>
</dbReference>
<dbReference type="EMBL" id="JARGEI010000016">
    <property type="protein sequence ID" value="KAJ8718074.1"/>
    <property type="molecule type" value="Genomic_DNA"/>
</dbReference>
<evidence type="ECO:0000313" key="2">
    <source>
        <dbReference type="EMBL" id="KAJ8718067.1"/>
    </source>
</evidence>
<evidence type="ECO:0000313" key="1">
    <source>
        <dbReference type="EMBL" id="KAJ8718066.1"/>
    </source>
</evidence>
<dbReference type="InterPro" id="IPR044978">
    <property type="entry name" value="GRV2/DNAJC13"/>
</dbReference>
<dbReference type="PANTHER" id="PTHR36983">
    <property type="entry name" value="DNAJ HOMOLOG SUBFAMILY C MEMBER 13"/>
    <property type="match status" value="1"/>
</dbReference>
<evidence type="ECO:0000313" key="7">
    <source>
        <dbReference type="EMBL" id="KAJ8718073.1"/>
    </source>
</evidence>
<accession>A0AAD7YKG4</accession>
<evidence type="ECO:0000313" key="11">
    <source>
        <dbReference type="Proteomes" id="UP001231518"/>
    </source>
</evidence>
<dbReference type="EMBL" id="JARGEI010000016">
    <property type="protein sequence ID" value="KAJ8718068.1"/>
    <property type="molecule type" value="Genomic_DNA"/>
</dbReference>
<dbReference type="Proteomes" id="UP001231518">
    <property type="component" value="Chromosome 18"/>
</dbReference>
<dbReference type="EMBL" id="JARGEI010000016">
    <property type="protein sequence ID" value="KAJ8718066.1"/>
    <property type="molecule type" value="Genomic_DNA"/>
</dbReference>
<gene>
    <name evidence="1" type="ORF">PYW07_005996</name>
    <name evidence="2" type="ORF">PYW07_005997</name>
    <name evidence="3" type="ORF">PYW07_005998</name>
    <name evidence="4" type="ORF">PYW07_005999</name>
    <name evidence="5" type="ORF">PYW07_006001</name>
    <name evidence="6" type="ORF">PYW07_006002</name>
    <name evidence="7" type="ORF">PYW07_006003</name>
    <name evidence="8" type="ORF">PYW07_006004</name>
    <name evidence="9" type="ORF">PYW07_006005</name>
    <name evidence="10" type="ORF">PYW07_006006</name>
</gene>
<dbReference type="EMBL" id="JARGEI010000016">
    <property type="protein sequence ID" value="KAJ8718076.1"/>
    <property type="molecule type" value="Genomic_DNA"/>
</dbReference>
<evidence type="ECO:0000313" key="5">
    <source>
        <dbReference type="EMBL" id="KAJ8718071.1"/>
    </source>
</evidence>
<comment type="caution">
    <text evidence="9">The sequence shown here is derived from an EMBL/GenBank/DDBJ whole genome shotgun (WGS) entry which is preliminary data.</text>
</comment>
<dbReference type="EMBL" id="JARGEI010000016">
    <property type="protein sequence ID" value="KAJ8718072.1"/>
    <property type="molecule type" value="Genomic_DNA"/>
</dbReference>
<evidence type="ECO:0000313" key="6">
    <source>
        <dbReference type="EMBL" id="KAJ8718072.1"/>
    </source>
</evidence>
<protein>
    <submittedName>
        <fullName evidence="9">Uncharacterized protein</fullName>
    </submittedName>
</protein>
<dbReference type="GO" id="GO:0007032">
    <property type="term" value="P:endosome organization"/>
    <property type="evidence" value="ECO:0007669"/>
    <property type="project" value="InterPro"/>
</dbReference>
<evidence type="ECO:0000313" key="8">
    <source>
        <dbReference type="EMBL" id="KAJ8718074.1"/>
    </source>
</evidence>
<evidence type="ECO:0000313" key="10">
    <source>
        <dbReference type="EMBL" id="KAJ8718076.1"/>
    </source>
</evidence>
<dbReference type="AlphaFoldDB" id="A0AAD7YKG4"/>
<evidence type="ECO:0000313" key="3">
    <source>
        <dbReference type="EMBL" id="KAJ8718068.1"/>
    </source>
</evidence>
<dbReference type="GO" id="GO:0010008">
    <property type="term" value="C:endosome membrane"/>
    <property type="evidence" value="ECO:0007669"/>
    <property type="project" value="TreeGrafter"/>
</dbReference>
<name>A0AAD7YKG4_MYTSE</name>
<dbReference type="EMBL" id="JARGEI010000016">
    <property type="protein sequence ID" value="KAJ8718075.1"/>
    <property type="molecule type" value="Genomic_DNA"/>
</dbReference>